<sequence length="385" mass="41012">MPAVGVESVELYGRLSVLLCPLTNIIPLIGAAQLSFVNPPVLKLDFTGGAGVGSLAAIDGVVKNTVLGIINSMLTLPNRYLIKLDPNSSYFDAFQYPLGVARITVEDASGFAEEAKGAAKKLFSKITRSAPDTFAKVDVGAEESWSTSVKNNKVKPSWNETHDFVVSDFEQCIKVGVEDQDVNGNDELGLGVTTVREILLAGGRKDLRLVHEGEQTEGRVSISCQFFQFENSSTSFSNSNHKGDGLLCGLATVLIASASGIKGQRDQLTPSVVVTWGSKHRFQTAVKTDAPGTDINNPSWDFSCRIPVTTDMVSESASAFKFTLMSGEKELGTVDVPLTEVQNAPDGILQSTFATGDGASIKASICIRGIAPATMEESTLPVRSK</sequence>
<dbReference type="PANTHER" id="PTHR45761">
    <property type="entry name" value="EXTENDED SYNAPTOTAGMIN-LIKE PROTEIN 2, ISOFORM C"/>
    <property type="match status" value="1"/>
</dbReference>
<dbReference type="Pfam" id="PF17047">
    <property type="entry name" value="SMP_LBD"/>
    <property type="match status" value="1"/>
</dbReference>
<keyword evidence="2" id="KW-1133">Transmembrane helix</keyword>
<proteinExistence type="predicted"/>
<dbReference type="CDD" id="cd00030">
    <property type="entry name" value="C2"/>
    <property type="match status" value="1"/>
</dbReference>
<dbReference type="GO" id="GO:0005737">
    <property type="term" value="C:cytoplasm"/>
    <property type="evidence" value="ECO:0007669"/>
    <property type="project" value="UniProtKB-ARBA"/>
</dbReference>
<dbReference type="InterPro" id="IPR035892">
    <property type="entry name" value="C2_domain_sf"/>
</dbReference>
<dbReference type="PANTHER" id="PTHR45761:SF1">
    <property type="entry name" value="EXTENDED SYNAPTOTAGMIN-LIKE PROTEIN 2, ISOFORM C"/>
    <property type="match status" value="1"/>
</dbReference>
<dbReference type="InterPro" id="IPR000008">
    <property type="entry name" value="C2_dom"/>
</dbReference>
<comment type="caution">
    <text evidence="4">The sequence shown here is derived from an EMBL/GenBank/DDBJ whole genome shotgun (WGS) entry which is preliminary data.</text>
</comment>
<evidence type="ECO:0000259" key="3">
    <source>
        <dbReference type="PROSITE" id="PS50004"/>
    </source>
</evidence>
<dbReference type="InterPro" id="IPR039010">
    <property type="entry name" value="Synaptotagmin_SMP"/>
</dbReference>
<evidence type="ECO:0000313" key="4">
    <source>
        <dbReference type="EMBL" id="KAK3047081.1"/>
    </source>
</evidence>
<name>A0AAJ0D6B0_9PEZI</name>
<keyword evidence="2" id="KW-0472">Membrane</keyword>
<accession>A0AAJ0D6B0</accession>
<evidence type="ECO:0000313" key="5">
    <source>
        <dbReference type="Proteomes" id="UP001271007"/>
    </source>
</evidence>
<dbReference type="Proteomes" id="UP001271007">
    <property type="component" value="Unassembled WGS sequence"/>
</dbReference>
<feature type="domain" description="C2" evidence="3">
    <location>
        <begin position="76"/>
        <end position="209"/>
    </location>
</feature>
<dbReference type="Gene3D" id="2.60.40.150">
    <property type="entry name" value="C2 domain"/>
    <property type="match status" value="2"/>
</dbReference>
<dbReference type="AlphaFoldDB" id="A0AAJ0D6B0"/>
<dbReference type="SMART" id="SM00239">
    <property type="entry name" value="C2"/>
    <property type="match status" value="2"/>
</dbReference>
<organism evidence="4 5">
    <name type="scientific">Extremus antarcticus</name>
    <dbReference type="NCBI Taxonomy" id="702011"/>
    <lineage>
        <taxon>Eukaryota</taxon>
        <taxon>Fungi</taxon>
        <taxon>Dikarya</taxon>
        <taxon>Ascomycota</taxon>
        <taxon>Pezizomycotina</taxon>
        <taxon>Dothideomycetes</taxon>
        <taxon>Dothideomycetidae</taxon>
        <taxon>Mycosphaerellales</taxon>
        <taxon>Extremaceae</taxon>
        <taxon>Extremus</taxon>
    </lineage>
</organism>
<dbReference type="Pfam" id="PF00168">
    <property type="entry name" value="C2"/>
    <property type="match status" value="2"/>
</dbReference>
<reference evidence="4" key="1">
    <citation type="submission" date="2023-04" db="EMBL/GenBank/DDBJ databases">
        <title>Black Yeasts Isolated from many extreme environments.</title>
        <authorList>
            <person name="Coleine C."/>
            <person name="Stajich J.E."/>
            <person name="Selbmann L."/>
        </authorList>
    </citation>
    <scope>NUCLEOTIDE SEQUENCE</scope>
    <source>
        <strain evidence="4">CCFEE 5312</strain>
    </source>
</reference>
<dbReference type="InterPro" id="IPR051634">
    <property type="entry name" value="Extended_Synaptotagmin"/>
</dbReference>
<gene>
    <name evidence="4" type="ORF">LTR09_011506</name>
</gene>
<dbReference type="SUPFAM" id="SSF49562">
    <property type="entry name" value="C2 domain (Calcium/lipid-binding domain, CaLB)"/>
    <property type="match status" value="2"/>
</dbReference>
<evidence type="ECO:0000256" key="1">
    <source>
        <dbReference type="ARBA" id="ARBA00022692"/>
    </source>
</evidence>
<dbReference type="EMBL" id="JAWDJX010000069">
    <property type="protein sequence ID" value="KAK3047081.1"/>
    <property type="molecule type" value="Genomic_DNA"/>
</dbReference>
<evidence type="ECO:0000256" key="2">
    <source>
        <dbReference type="ARBA" id="ARBA00022989"/>
    </source>
</evidence>
<keyword evidence="1" id="KW-0812">Transmembrane</keyword>
<protein>
    <recommendedName>
        <fullName evidence="3">C2 domain-containing protein</fullName>
    </recommendedName>
</protein>
<dbReference type="PROSITE" id="PS50004">
    <property type="entry name" value="C2"/>
    <property type="match status" value="1"/>
</dbReference>
<keyword evidence="5" id="KW-1185">Reference proteome</keyword>